<dbReference type="Proteomes" id="UP001457282">
    <property type="component" value="Unassembled WGS sequence"/>
</dbReference>
<keyword evidence="2" id="KW-1185">Reference proteome</keyword>
<gene>
    <name evidence="1" type="ORF">M0R45_038192</name>
</gene>
<dbReference type="PANTHER" id="PTHR48475:SF1">
    <property type="entry name" value="RNASE H TYPE-1 DOMAIN-CONTAINING PROTEIN"/>
    <property type="match status" value="1"/>
</dbReference>
<evidence type="ECO:0008006" key="3">
    <source>
        <dbReference type="Google" id="ProtNLM"/>
    </source>
</evidence>
<proteinExistence type="predicted"/>
<comment type="caution">
    <text evidence="1">The sequence shown here is derived from an EMBL/GenBank/DDBJ whole genome shotgun (WGS) entry which is preliminary data.</text>
</comment>
<dbReference type="PANTHER" id="PTHR48475">
    <property type="entry name" value="RIBONUCLEASE H"/>
    <property type="match status" value="1"/>
</dbReference>
<organism evidence="1 2">
    <name type="scientific">Rubus argutus</name>
    <name type="common">Southern blackberry</name>
    <dbReference type="NCBI Taxonomy" id="59490"/>
    <lineage>
        <taxon>Eukaryota</taxon>
        <taxon>Viridiplantae</taxon>
        <taxon>Streptophyta</taxon>
        <taxon>Embryophyta</taxon>
        <taxon>Tracheophyta</taxon>
        <taxon>Spermatophyta</taxon>
        <taxon>Magnoliopsida</taxon>
        <taxon>eudicotyledons</taxon>
        <taxon>Gunneridae</taxon>
        <taxon>Pentapetalae</taxon>
        <taxon>rosids</taxon>
        <taxon>fabids</taxon>
        <taxon>Rosales</taxon>
        <taxon>Rosaceae</taxon>
        <taxon>Rosoideae</taxon>
        <taxon>Rosoideae incertae sedis</taxon>
        <taxon>Rubus</taxon>
    </lineage>
</organism>
<reference evidence="1 2" key="1">
    <citation type="journal article" date="2023" name="G3 (Bethesda)">
        <title>A chromosome-length genome assembly and annotation of blackberry (Rubus argutus, cv. 'Hillquist').</title>
        <authorList>
            <person name="Bruna T."/>
            <person name="Aryal R."/>
            <person name="Dudchenko O."/>
            <person name="Sargent D.J."/>
            <person name="Mead D."/>
            <person name="Buti M."/>
            <person name="Cavallini A."/>
            <person name="Hytonen T."/>
            <person name="Andres J."/>
            <person name="Pham M."/>
            <person name="Weisz D."/>
            <person name="Mascagni F."/>
            <person name="Usai G."/>
            <person name="Natali L."/>
            <person name="Bassil N."/>
            <person name="Fernandez G.E."/>
            <person name="Lomsadze A."/>
            <person name="Armour M."/>
            <person name="Olukolu B."/>
            <person name="Poorten T."/>
            <person name="Britton C."/>
            <person name="Davik J."/>
            <person name="Ashrafi H."/>
            <person name="Aiden E.L."/>
            <person name="Borodovsky M."/>
            <person name="Worthington M."/>
        </authorList>
    </citation>
    <scope>NUCLEOTIDE SEQUENCE [LARGE SCALE GENOMIC DNA]</scope>
    <source>
        <strain evidence="1">PI 553951</strain>
    </source>
</reference>
<dbReference type="EMBL" id="JBEDUW010000007">
    <property type="protein sequence ID" value="KAK9914411.1"/>
    <property type="molecule type" value="Genomic_DNA"/>
</dbReference>
<dbReference type="AlphaFoldDB" id="A0AAW1W4C2"/>
<name>A0AAW1W4C2_RUBAR</name>
<protein>
    <recommendedName>
        <fullName evidence="3">Reverse transcriptase RNase H-like domain-containing protein</fullName>
    </recommendedName>
</protein>
<sequence length="114" mass="12798">MLSFTTRVVAQTDLVKYMLTRPILRGRIGKWILALSEFSLQYVPLKAQTSQAVTDFLLHHPVPEDYEVRDLEIGVITLAPWTLYFDGSRTDKLSGAGIALESPEGARFSIFIPT</sequence>
<accession>A0AAW1W4C2</accession>
<evidence type="ECO:0000313" key="1">
    <source>
        <dbReference type="EMBL" id="KAK9914411.1"/>
    </source>
</evidence>
<evidence type="ECO:0000313" key="2">
    <source>
        <dbReference type="Proteomes" id="UP001457282"/>
    </source>
</evidence>